<accession>B9D4Y4</accession>
<keyword evidence="2" id="KW-1185">Reference proteome</keyword>
<name>B9D4Y4_CAMRE</name>
<comment type="caution">
    <text evidence="1">The sequence shown here is derived from an EMBL/GenBank/DDBJ whole genome shotgun (WGS) entry which is preliminary data.</text>
</comment>
<dbReference type="EMBL" id="ACFU01000031">
    <property type="protein sequence ID" value="EEF12983.1"/>
    <property type="molecule type" value="Genomic_DNA"/>
</dbReference>
<evidence type="ECO:0000313" key="2">
    <source>
        <dbReference type="Proteomes" id="UP000003082"/>
    </source>
</evidence>
<sequence>MCLAALFAIAWTHFLKTHLIIFSPLANSYPPGKDIYFI</sequence>
<protein>
    <submittedName>
        <fullName evidence="1">Uncharacterized protein</fullName>
    </submittedName>
</protein>
<dbReference type="Proteomes" id="UP000003082">
    <property type="component" value="Unassembled WGS sequence"/>
</dbReference>
<proteinExistence type="predicted"/>
<evidence type="ECO:0000313" key="1">
    <source>
        <dbReference type="EMBL" id="EEF12983.1"/>
    </source>
</evidence>
<gene>
    <name evidence="1" type="ORF">CAMRE0001_0848</name>
</gene>
<organism evidence="1 2">
    <name type="scientific">Campylobacter rectus RM3267</name>
    <dbReference type="NCBI Taxonomy" id="553218"/>
    <lineage>
        <taxon>Bacteria</taxon>
        <taxon>Pseudomonadati</taxon>
        <taxon>Campylobacterota</taxon>
        <taxon>Epsilonproteobacteria</taxon>
        <taxon>Campylobacterales</taxon>
        <taxon>Campylobacteraceae</taxon>
        <taxon>Campylobacter</taxon>
    </lineage>
</organism>
<dbReference type="AlphaFoldDB" id="B9D4Y4"/>
<reference evidence="1 2" key="1">
    <citation type="submission" date="2008-08" db="EMBL/GenBank/DDBJ databases">
        <authorList>
            <person name="Madupu R."/>
            <person name="Durkin A.S."/>
            <person name="Torralba M."/>
            <person name="Methe B."/>
            <person name="Sutton G.G."/>
            <person name="Strausberg R.L."/>
            <person name="Nelson K.E."/>
        </authorList>
    </citation>
    <scope>NUCLEOTIDE SEQUENCE [LARGE SCALE GENOMIC DNA]</scope>
    <source>
        <strain evidence="1 2">RM3267</strain>
    </source>
</reference>